<dbReference type="SUPFAM" id="SSF53067">
    <property type="entry name" value="Actin-like ATPase domain"/>
    <property type="match status" value="1"/>
</dbReference>
<dbReference type="RefSeq" id="XP_031868717.1">
    <property type="nucleotide sequence ID" value="XM_032015296.1"/>
</dbReference>
<evidence type="ECO:0008006" key="3">
    <source>
        <dbReference type="Google" id="ProtNLM"/>
    </source>
</evidence>
<dbReference type="PANTHER" id="PTHR42749">
    <property type="entry name" value="CELL SHAPE-DETERMINING PROTEIN MREB"/>
    <property type="match status" value="1"/>
</dbReference>
<dbReference type="Proteomes" id="UP000254866">
    <property type="component" value="Unassembled WGS sequence"/>
</dbReference>
<dbReference type="OrthoDB" id="2394218at2759"/>
<protein>
    <recommendedName>
        <fullName evidence="3">Actin-like ATPase domain-containing protein</fullName>
    </recommendedName>
</protein>
<dbReference type="CDD" id="cd10170">
    <property type="entry name" value="ASKHA_NBD_HSP70"/>
    <property type="match status" value="1"/>
</dbReference>
<gene>
    <name evidence="1" type="ORF">BP5553_06673</name>
</gene>
<dbReference type="InterPro" id="IPR043129">
    <property type="entry name" value="ATPase_NBD"/>
</dbReference>
<dbReference type="GeneID" id="43599522"/>
<sequence>MDVVINIDFGMTGSAAEWWFPNSTKENNVELQAIGKIPTEVAYSPEGDFLAWGNACKEIGNELVQSGFKGLFDRHIPEASDSSEQTDDKLSMEEVKRSKNSYLVVNVTEALASCEYITRYLEFEPGTMAISCGMGGATIDTAFAIFERKHEPLSRRVFPIAGASNIQCGVSAVDKKLSALLRKHPLSTNAQFPISTDLRKNADWQHARNSFDGSNDVTLTLACDFRDAISSSGGKIAIDGLAIRVPRAQVEKLFDPLLTALWNDIDYSLEQLKRGSHGKMCPTTVVLCGGGGTTPYIANQLKLRYQDFVVKVLPSPEASALATVRGHGIYLKRMALETYLGSIGLGLSMGSLSGDHVVWQKSSAEGVTMFDCTSRKEKAVHYFIVHKTENSELKPCTVEYVKNNMPLCPEMLVWTLHVAADKYWPKRQRYYIEITCMEKEKFSFRAYERKNPEVKLELEIQVFRARV</sequence>
<evidence type="ECO:0000313" key="2">
    <source>
        <dbReference type="Proteomes" id="UP000254866"/>
    </source>
</evidence>
<name>A0A370TKL0_9HELO</name>
<reference evidence="1 2" key="1">
    <citation type="journal article" date="2018" name="IMA Fungus">
        <title>IMA Genome-F 9: Draft genome sequence of Annulohypoxylon stygium, Aspergillus mulundensis, Berkeleyomyces basicola (syn. Thielaviopsis basicola), Ceratocystis smalleyi, two Cercospora beticola strains, Coleophoma cylindrospora, Fusarium fracticaudum, Phialophora cf. hyalina, and Morchella septimelata.</title>
        <authorList>
            <person name="Wingfield B.D."/>
            <person name="Bills G.F."/>
            <person name="Dong Y."/>
            <person name="Huang W."/>
            <person name="Nel W.J."/>
            <person name="Swalarsk-Parry B.S."/>
            <person name="Vaghefi N."/>
            <person name="Wilken P.M."/>
            <person name="An Z."/>
            <person name="de Beer Z.W."/>
            <person name="De Vos L."/>
            <person name="Chen L."/>
            <person name="Duong T.A."/>
            <person name="Gao Y."/>
            <person name="Hammerbacher A."/>
            <person name="Kikkert J.R."/>
            <person name="Li Y."/>
            <person name="Li H."/>
            <person name="Li K."/>
            <person name="Li Q."/>
            <person name="Liu X."/>
            <person name="Ma X."/>
            <person name="Naidoo K."/>
            <person name="Pethybridge S.J."/>
            <person name="Sun J."/>
            <person name="Steenkamp E.T."/>
            <person name="van der Nest M.A."/>
            <person name="van Wyk S."/>
            <person name="Wingfield M.J."/>
            <person name="Xiong C."/>
            <person name="Yue Q."/>
            <person name="Zhang X."/>
        </authorList>
    </citation>
    <scope>NUCLEOTIDE SEQUENCE [LARGE SCALE GENOMIC DNA]</scope>
    <source>
        <strain evidence="1 2">BP 5553</strain>
    </source>
</reference>
<dbReference type="EMBL" id="NPIC01000005">
    <property type="protein sequence ID" value="RDL36061.1"/>
    <property type="molecule type" value="Genomic_DNA"/>
</dbReference>
<accession>A0A370TKL0</accession>
<keyword evidence="2" id="KW-1185">Reference proteome</keyword>
<comment type="caution">
    <text evidence="1">The sequence shown here is derived from an EMBL/GenBank/DDBJ whole genome shotgun (WGS) entry which is preliminary data.</text>
</comment>
<evidence type="ECO:0000313" key="1">
    <source>
        <dbReference type="EMBL" id="RDL36061.1"/>
    </source>
</evidence>
<dbReference type="STRING" id="2656787.A0A370TKL0"/>
<dbReference type="PANTHER" id="PTHR42749:SF1">
    <property type="entry name" value="CELL SHAPE-DETERMINING PROTEIN MREB"/>
    <property type="match status" value="1"/>
</dbReference>
<organism evidence="1 2">
    <name type="scientific">Venustampulla echinocandica</name>
    <dbReference type="NCBI Taxonomy" id="2656787"/>
    <lineage>
        <taxon>Eukaryota</taxon>
        <taxon>Fungi</taxon>
        <taxon>Dikarya</taxon>
        <taxon>Ascomycota</taxon>
        <taxon>Pezizomycotina</taxon>
        <taxon>Leotiomycetes</taxon>
        <taxon>Helotiales</taxon>
        <taxon>Pleuroascaceae</taxon>
        <taxon>Venustampulla</taxon>
    </lineage>
</organism>
<proteinExistence type="predicted"/>
<dbReference type="AlphaFoldDB" id="A0A370TKL0"/>